<dbReference type="GO" id="GO:0006974">
    <property type="term" value="P:DNA damage response"/>
    <property type="evidence" value="ECO:0007669"/>
    <property type="project" value="TreeGrafter"/>
</dbReference>
<dbReference type="Gene3D" id="3.30.70.2970">
    <property type="entry name" value="Protein of unknown function (DUF541), domain 2"/>
    <property type="match status" value="1"/>
</dbReference>
<dbReference type="Pfam" id="PF04402">
    <property type="entry name" value="SIMPL"/>
    <property type="match status" value="1"/>
</dbReference>
<dbReference type="Gene3D" id="3.30.110.170">
    <property type="entry name" value="Protein of unknown function (DUF541), domain 1"/>
    <property type="match status" value="1"/>
</dbReference>
<feature type="signal peptide" evidence="1">
    <location>
        <begin position="1"/>
        <end position="20"/>
    </location>
</feature>
<dbReference type="AlphaFoldDB" id="A0AAP2G0I0"/>
<dbReference type="Proteomes" id="UP001319104">
    <property type="component" value="Unassembled WGS sequence"/>
</dbReference>
<reference evidence="2 3" key="1">
    <citation type="submission" date="2021-05" db="EMBL/GenBank/DDBJ databases">
        <authorList>
            <person name="Zhang Z.D."/>
            <person name="Osman G."/>
        </authorList>
    </citation>
    <scope>NUCLEOTIDE SEQUENCE [LARGE SCALE GENOMIC DNA]</scope>
    <source>
        <strain evidence="2 3">KCTC 32217</strain>
    </source>
</reference>
<keyword evidence="3" id="KW-1185">Reference proteome</keyword>
<dbReference type="RefSeq" id="WP_213943766.1">
    <property type="nucleotide sequence ID" value="NZ_JAHBGI010000010.1"/>
</dbReference>
<organism evidence="2 3">
    <name type="scientific">Litoribacter ruber</name>
    <dbReference type="NCBI Taxonomy" id="702568"/>
    <lineage>
        <taxon>Bacteria</taxon>
        <taxon>Pseudomonadati</taxon>
        <taxon>Bacteroidota</taxon>
        <taxon>Cytophagia</taxon>
        <taxon>Cytophagales</taxon>
        <taxon>Cyclobacteriaceae</taxon>
        <taxon>Litoribacter</taxon>
    </lineage>
</organism>
<dbReference type="EMBL" id="JAHCMY010000001">
    <property type="protein sequence ID" value="MBS9522889.1"/>
    <property type="molecule type" value="Genomic_DNA"/>
</dbReference>
<evidence type="ECO:0000256" key="1">
    <source>
        <dbReference type="SAM" id="SignalP"/>
    </source>
</evidence>
<protein>
    <submittedName>
        <fullName evidence="2">SIMPL domain-containing protein</fullName>
    </submittedName>
</protein>
<accession>A0AAP2G0I0</accession>
<dbReference type="InterPro" id="IPR007497">
    <property type="entry name" value="SIMPL/DUF541"/>
</dbReference>
<keyword evidence="1" id="KW-0732">Signal</keyword>
<evidence type="ECO:0000313" key="2">
    <source>
        <dbReference type="EMBL" id="MBS9522889.1"/>
    </source>
</evidence>
<dbReference type="PANTHER" id="PTHR34387:SF2">
    <property type="entry name" value="SLR1258 PROTEIN"/>
    <property type="match status" value="1"/>
</dbReference>
<gene>
    <name evidence="2" type="ORF">KI659_02560</name>
</gene>
<name>A0AAP2G0I0_9BACT</name>
<dbReference type="PANTHER" id="PTHR34387">
    <property type="entry name" value="SLR1258 PROTEIN"/>
    <property type="match status" value="1"/>
</dbReference>
<comment type="caution">
    <text evidence="2">The sequence shown here is derived from an EMBL/GenBank/DDBJ whole genome shotgun (WGS) entry which is preliminary data.</text>
</comment>
<dbReference type="InterPro" id="IPR052022">
    <property type="entry name" value="26kDa_periplasmic_antigen"/>
</dbReference>
<feature type="chain" id="PRO_5042960895" evidence="1">
    <location>
        <begin position="21"/>
        <end position="232"/>
    </location>
</feature>
<evidence type="ECO:0000313" key="3">
    <source>
        <dbReference type="Proteomes" id="UP001319104"/>
    </source>
</evidence>
<sequence>MRAAILSLLFLVALSAPIMAQDNLIEVEGQSEIKIKPDQALLSVNLQLKAMQASQASQALNKKTNTIIKNLEKAKIEDMEVFTSNYFVNINRIYQRGSSKDSGYVASQTLNIKVNELEQSLFKVMEVLGEYEELNYSVSFQLTDDLRKSKEEELLKLALEDAQRRANTIASAMNLGELMVKKVQYKSQENFARPMMRMAMDASMESAKTSPVLLPEEQTLTDKVLVTFGFKQ</sequence>
<proteinExistence type="predicted"/>